<evidence type="ECO:0000313" key="3">
    <source>
        <dbReference type="EMBL" id="TPX36768.1"/>
    </source>
</evidence>
<feature type="signal peptide" evidence="2">
    <location>
        <begin position="1"/>
        <end position="28"/>
    </location>
</feature>
<protein>
    <submittedName>
        <fullName evidence="3">Uncharacterized protein</fullName>
    </submittedName>
</protein>
<dbReference type="Proteomes" id="UP000320475">
    <property type="component" value="Unassembled WGS sequence"/>
</dbReference>
<sequence length="490" mass="55174">TADLIRMVKSINIILVIILTALITTIGAAPECDYGTIIKKAQKMSKSAAQIVSHRPTALCNPVLSYVPGALNSYLRLEIGKMSSPPFPLFTVHELLQSPNGPMHPSQAYFTRAYHSLVYEKLQTLFMKIQVHMHAVEQLDSEELEAGLARVAPYLLMHHDLEGDWRAKLNELCSEYNLNRRLFSNLRALELPEYDWEHVHAVLLPTVYQLALGQLQMCNDVNTEKMVEWIQMLVRNVIDCRPQIIGQGLTFNLYTALNPRLHLATKIAQIRSESAPYPFTEEQLLEKPKASMPQDRLYLTKAYHRLVIEELTTFFETIKHHFGAHEQALAEVGGAFQMHQILESKYDEILETIAWHRQVIAYIHQLSIKDTPECGLVASTSQPRPQQVFVDFLGIAGTTGEAAPGNHGHSHDDRDPFPDNRYSSELHRPPSGHVDFVGESSMHPGPFTDNIRRAGDSSLHGHESTSNIGVADSPQKNTRVKLFGQWLGST</sequence>
<keyword evidence="2" id="KW-0732">Signal</keyword>
<gene>
    <name evidence="3" type="ORF">SeLEV6574_g08013</name>
</gene>
<evidence type="ECO:0000256" key="1">
    <source>
        <dbReference type="SAM" id="MobiDB-lite"/>
    </source>
</evidence>
<dbReference type="AlphaFoldDB" id="A0A507CBQ4"/>
<feature type="compositionally biased region" description="Basic and acidic residues" evidence="1">
    <location>
        <begin position="450"/>
        <end position="463"/>
    </location>
</feature>
<feature type="chain" id="PRO_5021383893" evidence="2">
    <location>
        <begin position="29"/>
        <end position="490"/>
    </location>
</feature>
<evidence type="ECO:0000313" key="4">
    <source>
        <dbReference type="Proteomes" id="UP000320475"/>
    </source>
</evidence>
<dbReference type="EMBL" id="QEAM01000683">
    <property type="protein sequence ID" value="TPX36768.1"/>
    <property type="molecule type" value="Genomic_DNA"/>
</dbReference>
<accession>A0A507CBQ4</accession>
<feature type="compositionally biased region" description="Basic and acidic residues" evidence="1">
    <location>
        <begin position="409"/>
        <end position="428"/>
    </location>
</feature>
<organism evidence="3 4">
    <name type="scientific">Synchytrium endobioticum</name>
    <dbReference type="NCBI Taxonomy" id="286115"/>
    <lineage>
        <taxon>Eukaryota</taxon>
        <taxon>Fungi</taxon>
        <taxon>Fungi incertae sedis</taxon>
        <taxon>Chytridiomycota</taxon>
        <taxon>Chytridiomycota incertae sedis</taxon>
        <taxon>Chytridiomycetes</taxon>
        <taxon>Synchytriales</taxon>
        <taxon>Synchytriaceae</taxon>
        <taxon>Synchytrium</taxon>
    </lineage>
</organism>
<evidence type="ECO:0000256" key="2">
    <source>
        <dbReference type="SAM" id="SignalP"/>
    </source>
</evidence>
<proteinExistence type="predicted"/>
<name>A0A507CBQ4_9FUNG</name>
<reference evidence="3 4" key="1">
    <citation type="journal article" date="2019" name="Sci. Rep.">
        <title>Comparative genomics of chytrid fungi reveal insights into the obligate biotrophic and pathogenic lifestyle of Synchytrium endobioticum.</title>
        <authorList>
            <person name="van de Vossenberg B.T.L.H."/>
            <person name="Warris S."/>
            <person name="Nguyen H.D.T."/>
            <person name="van Gent-Pelzer M.P.E."/>
            <person name="Joly D.L."/>
            <person name="van de Geest H.C."/>
            <person name="Bonants P.J.M."/>
            <person name="Smith D.S."/>
            <person name="Levesque C.A."/>
            <person name="van der Lee T.A.J."/>
        </authorList>
    </citation>
    <scope>NUCLEOTIDE SEQUENCE [LARGE SCALE GENOMIC DNA]</scope>
    <source>
        <strain evidence="3 4">LEV6574</strain>
    </source>
</reference>
<comment type="caution">
    <text evidence="3">The sequence shown here is derived from an EMBL/GenBank/DDBJ whole genome shotgun (WGS) entry which is preliminary data.</text>
</comment>
<feature type="non-terminal residue" evidence="3">
    <location>
        <position position="1"/>
    </location>
</feature>
<dbReference type="VEuPathDB" id="FungiDB:SeMB42_g04441"/>
<feature type="region of interest" description="Disordered" evidence="1">
    <location>
        <begin position="400"/>
        <end position="473"/>
    </location>
</feature>